<protein>
    <submittedName>
        <fullName evidence="2">Uncharacterized protein</fullName>
    </submittedName>
</protein>
<feature type="compositionally biased region" description="Polar residues" evidence="1">
    <location>
        <begin position="72"/>
        <end position="83"/>
    </location>
</feature>
<evidence type="ECO:0000313" key="3">
    <source>
        <dbReference type="Proteomes" id="UP000030104"/>
    </source>
</evidence>
<dbReference type="AlphaFoldDB" id="A0A0A2L6W6"/>
<dbReference type="HOGENOM" id="CLU_2794724_0_0_1"/>
<name>A0A0A2L6W6_PENIT</name>
<gene>
    <name evidence="2" type="ORF">PITC_032830</name>
</gene>
<dbReference type="EMBL" id="JQGA01000428">
    <property type="protein sequence ID" value="KGO75837.1"/>
    <property type="molecule type" value="Genomic_DNA"/>
</dbReference>
<sequence length="83" mass="9453">MPRSKTDGLHRPSNIHLNTGAPPNSVGMWVDCCCNSGFRHRSEILSVQVFRWIEGRVTKKRKSQRRVVNCRVQRSNMSSGKEG</sequence>
<accession>A0A0A2L6W6</accession>
<reference evidence="2 3" key="1">
    <citation type="journal article" date="2015" name="Mol. Plant Microbe Interact.">
        <title>Genome, transcriptome, and functional analyses of Penicillium expansum provide new insights into secondary metabolism and pathogenicity.</title>
        <authorList>
            <person name="Ballester A.R."/>
            <person name="Marcet-Houben M."/>
            <person name="Levin E."/>
            <person name="Sela N."/>
            <person name="Selma-Lazaro C."/>
            <person name="Carmona L."/>
            <person name="Wisniewski M."/>
            <person name="Droby S."/>
            <person name="Gonzalez-Candelas L."/>
            <person name="Gabaldon T."/>
        </authorList>
    </citation>
    <scope>NUCLEOTIDE SEQUENCE [LARGE SCALE GENOMIC DNA]</scope>
    <source>
        <strain evidence="2 3">PHI-1</strain>
    </source>
</reference>
<evidence type="ECO:0000313" key="2">
    <source>
        <dbReference type="EMBL" id="KGO75837.1"/>
    </source>
</evidence>
<organism evidence="2 3">
    <name type="scientific">Penicillium italicum</name>
    <name type="common">Blue mold</name>
    <dbReference type="NCBI Taxonomy" id="40296"/>
    <lineage>
        <taxon>Eukaryota</taxon>
        <taxon>Fungi</taxon>
        <taxon>Dikarya</taxon>
        <taxon>Ascomycota</taxon>
        <taxon>Pezizomycotina</taxon>
        <taxon>Eurotiomycetes</taxon>
        <taxon>Eurotiomycetidae</taxon>
        <taxon>Eurotiales</taxon>
        <taxon>Aspergillaceae</taxon>
        <taxon>Penicillium</taxon>
    </lineage>
</organism>
<comment type="caution">
    <text evidence="2">The sequence shown here is derived from an EMBL/GenBank/DDBJ whole genome shotgun (WGS) entry which is preliminary data.</text>
</comment>
<evidence type="ECO:0000256" key="1">
    <source>
        <dbReference type="SAM" id="MobiDB-lite"/>
    </source>
</evidence>
<proteinExistence type="predicted"/>
<keyword evidence="3" id="KW-1185">Reference proteome</keyword>
<dbReference type="Proteomes" id="UP000030104">
    <property type="component" value="Unassembled WGS sequence"/>
</dbReference>
<dbReference type="OrthoDB" id="10294255at2759"/>
<feature type="region of interest" description="Disordered" evidence="1">
    <location>
        <begin position="1"/>
        <end position="23"/>
    </location>
</feature>
<feature type="region of interest" description="Disordered" evidence="1">
    <location>
        <begin position="63"/>
        <end position="83"/>
    </location>
</feature>
<feature type="compositionally biased region" description="Basic and acidic residues" evidence="1">
    <location>
        <begin position="1"/>
        <end position="10"/>
    </location>
</feature>